<reference evidence="2 3" key="2">
    <citation type="submission" date="2018-11" db="EMBL/GenBank/DDBJ databases">
        <authorList>
            <consortium name="Pathogen Informatics"/>
        </authorList>
    </citation>
    <scope>NUCLEOTIDE SEQUENCE [LARGE SCALE GENOMIC DNA]</scope>
    <source>
        <strain evidence="2 3">MHpl1</strain>
    </source>
</reference>
<dbReference type="AlphaFoldDB" id="A0A0N4WNW3"/>
<dbReference type="Proteomes" id="UP000268014">
    <property type="component" value="Unassembled WGS sequence"/>
</dbReference>
<sequence>MMIENNTVHIQSDADFQFVGHPAGQPSTQPPNVSRSTPPYNRPLAQPDDGCRAMPAICGDEAASDILR</sequence>
<evidence type="ECO:0000313" key="4">
    <source>
        <dbReference type="WBParaSite" id="HPLM_0001300701-mRNA-1"/>
    </source>
</evidence>
<evidence type="ECO:0000256" key="1">
    <source>
        <dbReference type="SAM" id="MobiDB-lite"/>
    </source>
</evidence>
<reference evidence="4" key="1">
    <citation type="submission" date="2017-02" db="UniProtKB">
        <authorList>
            <consortium name="WormBaseParasite"/>
        </authorList>
    </citation>
    <scope>IDENTIFICATION</scope>
</reference>
<name>A0A0N4WNW3_HAEPC</name>
<accession>A0A0N4WNW3</accession>
<evidence type="ECO:0000313" key="2">
    <source>
        <dbReference type="EMBL" id="VDO47476.1"/>
    </source>
</evidence>
<evidence type="ECO:0000313" key="3">
    <source>
        <dbReference type="Proteomes" id="UP000268014"/>
    </source>
</evidence>
<gene>
    <name evidence="2" type="ORF">HPLM_LOCUS12999</name>
</gene>
<dbReference type="WBParaSite" id="HPLM_0001300701-mRNA-1">
    <property type="protein sequence ID" value="HPLM_0001300701-mRNA-1"/>
    <property type="gene ID" value="HPLM_0001300701"/>
</dbReference>
<protein>
    <submittedName>
        <fullName evidence="2 4">Uncharacterized protein</fullName>
    </submittedName>
</protein>
<dbReference type="EMBL" id="UZAF01018048">
    <property type="protein sequence ID" value="VDO47476.1"/>
    <property type="molecule type" value="Genomic_DNA"/>
</dbReference>
<feature type="compositionally biased region" description="Polar residues" evidence="1">
    <location>
        <begin position="25"/>
        <end position="39"/>
    </location>
</feature>
<feature type="region of interest" description="Disordered" evidence="1">
    <location>
        <begin position="17"/>
        <end position="55"/>
    </location>
</feature>
<proteinExistence type="predicted"/>
<keyword evidence="3" id="KW-1185">Reference proteome</keyword>
<organism evidence="4">
    <name type="scientific">Haemonchus placei</name>
    <name type="common">Barber's pole worm</name>
    <dbReference type="NCBI Taxonomy" id="6290"/>
    <lineage>
        <taxon>Eukaryota</taxon>
        <taxon>Metazoa</taxon>
        <taxon>Ecdysozoa</taxon>
        <taxon>Nematoda</taxon>
        <taxon>Chromadorea</taxon>
        <taxon>Rhabditida</taxon>
        <taxon>Rhabditina</taxon>
        <taxon>Rhabditomorpha</taxon>
        <taxon>Strongyloidea</taxon>
        <taxon>Trichostrongylidae</taxon>
        <taxon>Haemonchus</taxon>
    </lineage>
</organism>